<reference evidence="3" key="1">
    <citation type="journal article" date="2019" name="Int. J. Syst. Evol. Microbiol.">
        <title>The Global Catalogue of Microorganisms (GCM) 10K type strain sequencing project: providing services to taxonomists for standard genome sequencing and annotation.</title>
        <authorList>
            <consortium name="The Broad Institute Genomics Platform"/>
            <consortium name="The Broad Institute Genome Sequencing Center for Infectious Disease"/>
            <person name="Wu L."/>
            <person name="Ma J."/>
        </authorList>
    </citation>
    <scope>NUCLEOTIDE SEQUENCE [LARGE SCALE GENOMIC DNA]</scope>
    <source>
        <strain evidence="3">CCUG 63369</strain>
    </source>
</reference>
<feature type="region of interest" description="Disordered" evidence="1">
    <location>
        <begin position="1"/>
        <end position="80"/>
    </location>
</feature>
<sequence>MSGGSAFDKIKRAAAGNSEKVGQGVDKLKNFAKRKTGGKYDEKIDKAGDSATGYLTGEQDRKSDQDRDQGGQGGSGDTRG</sequence>
<dbReference type="EMBL" id="JBHTHR010000024">
    <property type="protein sequence ID" value="MFD0800142.1"/>
    <property type="molecule type" value="Genomic_DNA"/>
</dbReference>
<protein>
    <submittedName>
        <fullName evidence="2">Antitoxin</fullName>
    </submittedName>
</protein>
<evidence type="ECO:0000313" key="3">
    <source>
        <dbReference type="Proteomes" id="UP001596956"/>
    </source>
</evidence>
<evidence type="ECO:0000256" key="1">
    <source>
        <dbReference type="SAM" id="MobiDB-lite"/>
    </source>
</evidence>
<dbReference type="Proteomes" id="UP001596956">
    <property type="component" value="Unassembled WGS sequence"/>
</dbReference>
<keyword evidence="3" id="KW-1185">Reference proteome</keyword>
<accession>A0ABW3BAH6</accession>
<name>A0ABW3BAH6_9ACTN</name>
<proteinExistence type="predicted"/>
<evidence type="ECO:0000313" key="2">
    <source>
        <dbReference type="EMBL" id="MFD0800142.1"/>
    </source>
</evidence>
<dbReference type="InterPro" id="IPR028037">
    <property type="entry name" value="Antitoxin_Rv0909/MT0933"/>
</dbReference>
<gene>
    <name evidence="2" type="ORF">ACFQZU_02250</name>
</gene>
<feature type="compositionally biased region" description="Basic and acidic residues" evidence="1">
    <location>
        <begin position="58"/>
        <end position="69"/>
    </location>
</feature>
<organism evidence="2 3">
    <name type="scientific">Streptomonospora algeriensis</name>
    <dbReference type="NCBI Taxonomy" id="995084"/>
    <lineage>
        <taxon>Bacteria</taxon>
        <taxon>Bacillati</taxon>
        <taxon>Actinomycetota</taxon>
        <taxon>Actinomycetes</taxon>
        <taxon>Streptosporangiales</taxon>
        <taxon>Nocardiopsidaceae</taxon>
        <taxon>Streptomonospora</taxon>
    </lineage>
</organism>
<dbReference type="Pfam" id="PF14013">
    <property type="entry name" value="MT0933_antitox"/>
    <property type="match status" value="1"/>
</dbReference>
<feature type="compositionally biased region" description="Gly residues" evidence="1">
    <location>
        <begin position="70"/>
        <end position="80"/>
    </location>
</feature>
<feature type="compositionally biased region" description="Basic and acidic residues" evidence="1">
    <location>
        <begin position="38"/>
        <end position="48"/>
    </location>
</feature>
<comment type="caution">
    <text evidence="2">The sequence shown here is derived from an EMBL/GenBank/DDBJ whole genome shotgun (WGS) entry which is preliminary data.</text>
</comment>